<gene>
    <name evidence="3" type="ORF">J0J70_03385</name>
</gene>
<dbReference type="AlphaFoldDB" id="A0A9Q9CI31"/>
<feature type="domain" description="MurNAc-LAA" evidence="2">
    <location>
        <begin position="390"/>
        <end position="525"/>
    </location>
</feature>
<evidence type="ECO:0000313" key="4">
    <source>
        <dbReference type="Proteomes" id="UP001058072"/>
    </source>
</evidence>
<dbReference type="SUPFAM" id="SSF53187">
    <property type="entry name" value="Zn-dependent exopeptidases"/>
    <property type="match status" value="1"/>
</dbReference>
<dbReference type="GO" id="GO:0009253">
    <property type="term" value="P:peptidoglycan catabolic process"/>
    <property type="evidence" value="ECO:0007669"/>
    <property type="project" value="InterPro"/>
</dbReference>
<organism evidence="3 4">
    <name type="scientific">Turicibacter bilis</name>
    <dbReference type="NCBI Taxonomy" id="2735723"/>
    <lineage>
        <taxon>Bacteria</taxon>
        <taxon>Bacillati</taxon>
        <taxon>Bacillota</taxon>
        <taxon>Erysipelotrichia</taxon>
        <taxon>Erysipelotrichales</taxon>
        <taxon>Turicibacteraceae</taxon>
        <taxon>Turicibacter</taxon>
    </lineage>
</organism>
<dbReference type="EMBL" id="CP071250">
    <property type="protein sequence ID" value="UUF09060.1"/>
    <property type="molecule type" value="Genomic_DNA"/>
</dbReference>
<dbReference type="PANTHER" id="PTHR30404">
    <property type="entry name" value="N-ACETYLMURAMOYL-L-ALANINE AMIDASE"/>
    <property type="match status" value="1"/>
</dbReference>
<evidence type="ECO:0000256" key="1">
    <source>
        <dbReference type="ARBA" id="ARBA00022801"/>
    </source>
</evidence>
<dbReference type="Gene3D" id="3.40.630.40">
    <property type="entry name" value="Zn-dependent exopeptidases"/>
    <property type="match status" value="1"/>
</dbReference>
<dbReference type="GO" id="GO:0030288">
    <property type="term" value="C:outer membrane-bounded periplasmic space"/>
    <property type="evidence" value="ECO:0007669"/>
    <property type="project" value="TreeGrafter"/>
</dbReference>
<dbReference type="Pfam" id="PF01520">
    <property type="entry name" value="Amidase_3"/>
    <property type="match status" value="1"/>
</dbReference>
<evidence type="ECO:0000313" key="3">
    <source>
        <dbReference type="EMBL" id="UUF09060.1"/>
    </source>
</evidence>
<protein>
    <submittedName>
        <fullName evidence="3">N-acetylmuramoyl-L-alanine amidase</fullName>
    </submittedName>
</protein>
<name>A0A9Q9CI31_9FIRM</name>
<proteinExistence type="predicted"/>
<accession>A0A9Q9CI31</accession>
<dbReference type="InterPro" id="IPR002508">
    <property type="entry name" value="MurNAc-LAA_cat"/>
</dbReference>
<sequence length="629" mass="71929">MKKNNKGYSYRPNQRRKRIRINKIRFTIFVLSCLTILFGIGFGIKALLTDKVEVNIELTDDLNPVEGESMYKLSLTWESLAADKYKDIQITVNDKKYVLESDSNKFEVELTEPNEAYEVTFKAKKKGLVFSNTVKKVINTFSDNDTLEQSVSNLKIENDILSFEHEIQKNSNIEFNTQSIMYEAVDLVNQISSQGRTEIISQNQDSVILEVSIPMEKFKDSPTVSIKMDTMVNKLLLSTSVKDTDLQVNQVNVEPFNLVFEKQDLILINNNLEHYNYADHDFYAESLHLKLDLKEEISTYQLVNSSGRVVVDEPYSSQGNQGIELSHLAEDQYIIKINNLPVYVTDSLCETWYTVTRNEKANQVTLQPKNGQLSLKVEKVDELPENVYDILIDPGHGGLDGGTVAGDLTEAEEALKLSKYLAKRLEDHGLKVKLTRTDDLDPAGPGNFDYGKSPFFDEGRVEQVYRYQTKYMLSNHLNSFDKSLEGFEIYSSVVADNDWASRIATSLTKAGQDPRDAEKNEFRVSEGSYKKYYLCTGTTYEIEYGCASDYMDFLYIIRETGGRLSQSSALLDYNENYTMIPNYGAETILIEYAYLDNSKDYKEWIENWQAWGEAVVKATVEYLGIKYQK</sequence>
<dbReference type="GO" id="GO:0008745">
    <property type="term" value="F:N-acetylmuramoyl-L-alanine amidase activity"/>
    <property type="evidence" value="ECO:0007669"/>
    <property type="project" value="InterPro"/>
</dbReference>
<evidence type="ECO:0000259" key="2">
    <source>
        <dbReference type="Pfam" id="PF01520"/>
    </source>
</evidence>
<dbReference type="Proteomes" id="UP001058072">
    <property type="component" value="Chromosome"/>
</dbReference>
<reference evidence="3" key="1">
    <citation type="submission" date="2021-03" db="EMBL/GenBank/DDBJ databases">
        <title>Comparative Genomics and Metabolomics in the genus Turicibacter.</title>
        <authorList>
            <person name="Maki J."/>
            <person name="Looft T."/>
        </authorList>
    </citation>
    <scope>NUCLEOTIDE SEQUENCE</scope>
    <source>
        <strain evidence="3">ISU324</strain>
    </source>
</reference>
<keyword evidence="1" id="KW-0378">Hydrolase</keyword>
<dbReference type="CDD" id="cd02696">
    <property type="entry name" value="MurNAc-LAA"/>
    <property type="match status" value="1"/>
</dbReference>
<dbReference type="InterPro" id="IPR050695">
    <property type="entry name" value="N-acetylmuramoyl_amidase_3"/>
</dbReference>
<dbReference type="RefSeq" id="WP_212724424.1">
    <property type="nucleotide sequence ID" value="NZ_CP071250.1"/>
</dbReference>
<dbReference type="PANTHER" id="PTHR30404:SF0">
    <property type="entry name" value="N-ACETYLMURAMOYL-L-ALANINE AMIDASE AMIC"/>
    <property type="match status" value="1"/>
</dbReference>